<evidence type="ECO:0000256" key="3">
    <source>
        <dbReference type="ARBA" id="ARBA00011245"/>
    </source>
</evidence>
<evidence type="ECO:0000313" key="15">
    <source>
        <dbReference type="RefSeq" id="XP_014468582.1"/>
    </source>
</evidence>
<organism evidence="14 15">
    <name type="scientific">Dinoponera quadriceps</name>
    <name type="common">South American ant</name>
    <dbReference type="NCBI Taxonomy" id="609295"/>
    <lineage>
        <taxon>Eukaryota</taxon>
        <taxon>Metazoa</taxon>
        <taxon>Ecdysozoa</taxon>
        <taxon>Arthropoda</taxon>
        <taxon>Hexapoda</taxon>
        <taxon>Insecta</taxon>
        <taxon>Pterygota</taxon>
        <taxon>Neoptera</taxon>
        <taxon>Endopterygota</taxon>
        <taxon>Hymenoptera</taxon>
        <taxon>Apocrita</taxon>
        <taxon>Aculeata</taxon>
        <taxon>Formicoidea</taxon>
        <taxon>Formicidae</taxon>
        <taxon>Ponerinae</taxon>
        <taxon>Ponerini</taxon>
        <taxon>Dinoponera</taxon>
    </lineage>
</organism>
<dbReference type="GO" id="GO:0003723">
    <property type="term" value="F:RNA binding"/>
    <property type="evidence" value="ECO:0007669"/>
    <property type="project" value="UniProtKB-UniRule"/>
</dbReference>
<dbReference type="PROSITE" id="PS51959">
    <property type="entry name" value="ENDOU"/>
    <property type="match status" value="1"/>
</dbReference>
<keyword evidence="14" id="KW-1185">Reference proteome</keyword>
<evidence type="ECO:0000259" key="13">
    <source>
        <dbReference type="PROSITE" id="PS51959"/>
    </source>
</evidence>
<evidence type="ECO:0000313" key="14">
    <source>
        <dbReference type="Proteomes" id="UP000515204"/>
    </source>
</evidence>
<evidence type="ECO:0000256" key="8">
    <source>
        <dbReference type="ARBA" id="ARBA00022884"/>
    </source>
</evidence>
<dbReference type="InterPro" id="IPR039787">
    <property type="entry name" value="ENDOU"/>
</dbReference>
<keyword evidence="10" id="KW-0456">Lyase</keyword>
<dbReference type="InterPro" id="IPR018998">
    <property type="entry name" value="EndoU_C"/>
</dbReference>
<feature type="domain" description="EndoU" evidence="13">
    <location>
        <begin position="491"/>
        <end position="749"/>
    </location>
</feature>
<dbReference type="Pfam" id="PF09412">
    <property type="entry name" value="XendoU"/>
    <property type="match status" value="1"/>
</dbReference>
<feature type="region of interest" description="Disordered" evidence="12">
    <location>
        <begin position="1"/>
        <end position="288"/>
    </location>
</feature>
<dbReference type="OrthoDB" id="430326at2759"/>
<evidence type="ECO:0000256" key="6">
    <source>
        <dbReference type="ARBA" id="ARBA00022759"/>
    </source>
</evidence>
<evidence type="ECO:0000256" key="2">
    <source>
        <dbReference type="ARBA" id="ARBA00010168"/>
    </source>
</evidence>
<keyword evidence="8 11" id="KW-0694">RNA-binding</keyword>
<dbReference type="GeneID" id="106741285"/>
<keyword evidence="7 11" id="KW-0378">Hydrolase</keyword>
<dbReference type="GO" id="GO:0016787">
    <property type="term" value="F:hydrolase activity"/>
    <property type="evidence" value="ECO:0007669"/>
    <property type="project" value="UniProtKB-KW"/>
</dbReference>
<keyword evidence="9 11" id="KW-0464">Manganese</keyword>
<dbReference type="GO" id="GO:0004521">
    <property type="term" value="F:RNA endonuclease activity"/>
    <property type="evidence" value="ECO:0007669"/>
    <property type="project" value="UniProtKB-UniRule"/>
</dbReference>
<evidence type="ECO:0000256" key="4">
    <source>
        <dbReference type="ARBA" id="ARBA00022722"/>
    </source>
</evidence>
<dbReference type="Proteomes" id="UP000515204">
    <property type="component" value="Unplaced"/>
</dbReference>
<dbReference type="PANTHER" id="PTHR12439">
    <property type="entry name" value="PLACENTAL PROTEIN 11-RELATED"/>
    <property type="match status" value="1"/>
</dbReference>
<dbReference type="KEGG" id="dqu:106741285"/>
<proteinExistence type="inferred from homology"/>
<feature type="non-terminal residue" evidence="15">
    <location>
        <position position="1"/>
    </location>
</feature>
<keyword evidence="5 11" id="KW-0479">Metal-binding</keyword>
<comment type="cofactor">
    <cofactor evidence="1 11">
        <name>Mn(2+)</name>
        <dbReference type="ChEBI" id="CHEBI:29035"/>
    </cofactor>
</comment>
<comment type="similarity">
    <text evidence="2 11">Belongs to the ENDOU family.</text>
</comment>
<feature type="region of interest" description="Disordered" evidence="12">
    <location>
        <begin position="364"/>
        <end position="383"/>
    </location>
</feature>
<keyword evidence="4 11" id="KW-0540">Nuclease</keyword>
<name>A0A6P3WRZ0_DINQU</name>
<evidence type="ECO:0000256" key="7">
    <source>
        <dbReference type="ARBA" id="ARBA00022801"/>
    </source>
</evidence>
<accession>A0A6P3WRZ0</accession>
<gene>
    <name evidence="15" type="primary">LOC106741285</name>
</gene>
<evidence type="ECO:0000256" key="11">
    <source>
        <dbReference type="RuleBase" id="RU367085"/>
    </source>
</evidence>
<protein>
    <submittedName>
        <fullName evidence="15">Poly(U)-specific endoribonuclease homolog</fullName>
    </submittedName>
</protein>
<feature type="compositionally biased region" description="Polar residues" evidence="12">
    <location>
        <begin position="154"/>
        <end position="176"/>
    </location>
</feature>
<dbReference type="SUPFAM" id="SSF142877">
    <property type="entry name" value="EndoU-like"/>
    <property type="match status" value="1"/>
</dbReference>
<keyword evidence="6 11" id="KW-0255">Endonuclease</keyword>
<feature type="compositionally biased region" description="Polar residues" evidence="12">
    <location>
        <begin position="249"/>
        <end position="260"/>
    </location>
</feature>
<feature type="compositionally biased region" description="Polar residues" evidence="12">
    <location>
        <begin position="111"/>
        <end position="121"/>
    </location>
</feature>
<dbReference type="RefSeq" id="XP_014468582.1">
    <property type="nucleotide sequence ID" value="XM_014613096.1"/>
</dbReference>
<dbReference type="GO" id="GO:0046872">
    <property type="term" value="F:metal ion binding"/>
    <property type="evidence" value="ECO:0007669"/>
    <property type="project" value="UniProtKB-UniRule"/>
</dbReference>
<dbReference type="InterPro" id="IPR037227">
    <property type="entry name" value="EndoU-like"/>
</dbReference>
<dbReference type="GO" id="GO:0016829">
    <property type="term" value="F:lyase activity"/>
    <property type="evidence" value="ECO:0007669"/>
    <property type="project" value="UniProtKB-KW"/>
</dbReference>
<feature type="compositionally biased region" description="Low complexity" evidence="12">
    <location>
        <begin position="370"/>
        <end position="383"/>
    </location>
</feature>
<evidence type="ECO:0000256" key="12">
    <source>
        <dbReference type="SAM" id="MobiDB-lite"/>
    </source>
</evidence>
<dbReference type="CDD" id="cd21159">
    <property type="entry name" value="XendoU"/>
    <property type="match status" value="1"/>
</dbReference>
<comment type="subunit">
    <text evidence="3 11">Monomer.</text>
</comment>
<evidence type="ECO:0000256" key="10">
    <source>
        <dbReference type="ARBA" id="ARBA00023239"/>
    </source>
</evidence>
<sequence length="749" mass="80974">GGGSWGSRGGGGSWGSRGGGGSWGSRGGGGSRGGSSGRHRTGSSPIAHGSSPSGHMTGSSSAGHGSSSGQASHQQNKDSSTSFIQSEGGGATRPSQTNPIHTSFGPPSAPFGNTGTYTGSQAGKIGFTTDNKQASPLNNPNNPSAPPISHHLSKSTVVPSQSHAPTSFGQPSTPFNPSHGAVPPSIPAWSNPSYTHPPGPVSTNIGFKDHLRPTSMPVPSHVPSAPHLHNSYPPSSFNQRPPPYPVQPSGYQPHSTNNPSHPFPSQPIGHPASYPAHIPPPMPGTFGNPYATHPVGNAYTGHSYPQQQYMLAQPAAQPYIPGQTVIMVPGQQDNGRGFGQMVKEALVFSTINAGVNRLLNPSPHHQHFVSDSSRPASSSTTSETHITYNNHYFNGVPTDNTPAIPPSPSQGSVSYYPASYPSPVSNPAITPGVSIPTIVGNNGNVMNSTGGSSTSTTVGAHRAVAPNGHPSNTMNNQRMSDQWAMSRYRISDEELRTLTEELFDSQEFDTSKYLTLDLQSLSRSPNVTDEAKNPLISVQPDMYEYPPILAIRALYDNYEHNSTVKENRTIAERKEEDLLLDVFLNTNVMDRAMKWLSIRGFIDPDDFERKDTLRHIWFSQFDSSTSGFERVFTSERYGHDLLGVTDWIYFEYQESKNRIDYKGYVDILKLGDSTSLVKLNFQMDDVIRPNATIFMGTLPELEMSLYTICFFARPNDLCPVSLGGKKFNIYTHSFRYYGKDLIDLALPIF</sequence>
<evidence type="ECO:0000256" key="9">
    <source>
        <dbReference type="ARBA" id="ARBA00023211"/>
    </source>
</evidence>
<reference evidence="15" key="1">
    <citation type="submission" date="2025-08" db="UniProtKB">
        <authorList>
            <consortium name="RefSeq"/>
        </authorList>
    </citation>
    <scope>IDENTIFICATION</scope>
</reference>
<feature type="compositionally biased region" description="Low complexity" evidence="12">
    <location>
        <begin position="49"/>
        <end position="74"/>
    </location>
</feature>
<dbReference type="AlphaFoldDB" id="A0A6P3WRZ0"/>
<feature type="compositionally biased region" description="Gly residues" evidence="12">
    <location>
        <begin position="1"/>
        <end position="36"/>
    </location>
</feature>
<dbReference type="PANTHER" id="PTHR12439:SF42">
    <property type="entry name" value="ENDORIBONUCLEASE-RELATED"/>
    <property type="match status" value="1"/>
</dbReference>
<evidence type="ECO:0000256" key="5">
    <source>
        <dbReference type="ARBA" id="ARBA00022723"/>
    </source>
</evidence>
<evidence type="ECO:0000256" key="1">
    <source>
        <dbReference type="ARBA" id="ARBA00001936"/>
    </source>
</evidence>